<accession>A0A1X0NM60</accession>
<dbReference type="Gene3D" id="2.160.20.80">
    <property type="entry name" value="E3 ubiquitin-protein ligase SopA"/>
    <property type="match status" value="1"/>
</dbReference>
<comment type="caution">
    <text evidence="1">The sequence shown here is derived from an EMBL/GenBank/DDBJ whole genome shotgun (WGS) entry which is preliminary data.</text>
</comment>
<evidence type="ECO:0008006" key="3">
    <source>
        <dbReference type="Google" id="ProtNLM"/>
    </source>
</evidence>
<reference evidence="1 2" key="1">
    <citation type="submission" date="2017-03" db="EMBL/GenBank/DDBJ databases">
        <title>An alternative strategy for trypanosome survival in the mammalian bloodstream revealed through genome and transcriptome analysis of the ubiquitous bovine parasite Trypanosoma (Megatrypanum) theileri.</title>
        <authorList>
            <person name="Kelly S."/>
            <person name="Ivens A."/>
            <person name="Mott A."/>
            <person name="O'Neill E."/>
            <person name="Emms D."/>
            <person name="Macleod O."/>
            <person name="Voorheis P."/>
            <person name="Matthews J."/>
            <person name="Matthews K."/>
            <person name="Carrington M."/>
        </authorList>
    </citation>
    <scope>NUCLEOTIDE SEQUENCE [LARGE SCALE GENOMIC DNA]</scope>
    <source>
        <strain evidence="1">Edinburgh</strain>
    </source>
</reference>
<name>A0A1X0NM60_9TRYP</name>
<proteinExistence type="predicted"/>
<evidence type="ECO:0000313" key="2">
    <source>
        <dbReference type="Proteomes" id="UP000192257"/>
    </source>
</evidence>
<dbReference type="RefSeq" id="XP_028879295.1">
    <property type="nucleotide sequence ID" value="XM_029029502.1"/>
</dbReference>
<evidence type="ECO:0000313" key="1">
    <source>
        <dbReference type="EMBL" id="ORC85229.1"/>
    </source>
</evidence>
<dbReference type="OrthoDB" id="264589at2759"/>
<dbReference type="Pfam" id="PF00805">
    <property type="entry name" value="Pentapeptide"/>
    <property type="match status" value="2"/>
</dbReference>
<organism evidence="1 2">
    <name type="scientific">Trypanosoma theileri</name>
    <dbReference type="NCBI Taxonomy" id="67003"/>
    <lineage>
        <taxon>Eukaryota</taxon>
        <taxon>Discoba</taxon>
        <taxon>Euglenozoa</taxon>
        <taxon>Kinetoplastea</taxon>
        <taxon>Metakinetoplastina</taxon>
        <taxon>Trypanosomatida</taxon>
        <taxon>Trypanosomatidae</taxon>
        <taxon>Trypanosoma</taxon>
    </lineage>
</organism>
<dbReference type="Proteomes" id="UP000192257">
    <property type="component" value="Unassembled WGS sequence"/>
</dbReference>
<keyword evidence="2" id="KW-1185">Reference proteome</keyword>
<dbReference type="SUPFAM" id="SSF141571">
    <property type="entry name" value="Pentapeptide repeat-like"/>
    <property type="match status" value="1"/>
</dbReference>
<dbReference type="GeneID" id="39989282"/>
<sequence length="253" mass="28069">MERRLNRTLMAQVMDAINIQRKAALLSLPFESSLASSYTSSKTNSASSMRLLDGPLSTEREVMPFLRDAVLEAIERPLESPDWNQERKSNVEVGTILEGRRLVGLNLACARLCGSFNRSDLSGTDFTDAFASHSTFNLARMPRCCLTGAQFHSCTFLATEASYVDARSGRFSHCVFRRTDMTGWDVRGATFYNCDFTMSELSDWVYDGQTIVVAPVGWSRCRRLGWDARGNSAAPQSCIIGGAVPSLPPRKQK</sequence>
<dbReference type="InterPro" id="IPR001646">
    <property type="entry name" value="5peptide_repeat"/>
</dbReference>
<dbReference type="EMBL" id="NBCO01000037">
    <property type="protein sequence ID" value="ORC85229.1"/>
    <property type="molecule type" value="Genomic_DNA"/>
</dbReference>
<gene>
    <name evidence="1" type="ORF">TM35_000372020</name>
</gene>
<protein>
    <recommendedName>
        <fullName evidence="3">Pentapeptide repeat-containing protein</fullName>
    </recommendedName>
</protein>
<dbReference type="VEuPathDB" id="TriTrypDB:TM35_000372020"/>
<dbReference type="AlphaFoldDB" id="A0A1X0NM60"/>